<keyword evidence="5" id="KW-1185">Reference proteome</keyword>
<dbReference type="CDD" id="cd02000">
    <property type="entry name" value="TPP_E1_PDC_ADC_BCADC"/>
    <property type="match status" value="1"/>
</dbReference>
<dbReference type="InterPro" id="IPR001680">
    <property type="entry name" value="WD40_rpt"/>
</dbReference>
<sequence>MTAKLHSFEGHNDEVYQIQWSPLNETILGSCSADRQTHVELLLYHGGHTFKSSDFSWNPNDPWMVASVAEDNVLLGYFPVLNEDGDIIDGAKDPHQSQDLCTQIYSQMSRLNTMDNIFYDAQRQGRVSFYMTSHGEEAISFGTASALRLCDMVFAQYREPGVIMWRGFSLQEFADQCFSNKDGHGKGHQMPVHYGFNNLNHQTISLPLATQLPQAAGAAYAFKLAKEDRIAVCYFGEGAASEGDFHAALNIASTKECPILFIVRNNGFAVSTSTVEQFRGDGIASRGSGYGIPVMRVDGNDVLAVHEVTRRAREFILKENRPVLIEAMSYRQGHHSTSDDLTQYRAVAGIKHWKETCDSVDRTKRYMMKRGWLTEEQDRHMQDNERTNVLAVLQQAESKEPAALETMFEDVYDVNMPHMLEQECKMFEHVAKFPEYYAREH</sequence>
<keyword evidence="1 2" id="KW-0560">Oxidoreductase</keyword>
<dbReference type="EC" id="1.2.4.4" evidence="2"/>
<comment type="similarity">
    <text evidence="2">Belongs to the BCKDHA family.</text>
</comment>
<comment type="caution">
    <text evidence="4">The sequence shown here is derived from an EMBL/GenBank/DDBJ whole genome shotgun (WGS) entry which is preliminary data.</text>
</comment>
<proteinExistence type="inferred from homology"/>
<dbReference type="InterPro" id="IPR015943">
    <property type="entry name" value="WD40/YVTN_repeat-like_dom_sf"/>
</dbReference>
<comment type="cofactor">
    <cofactor evidence="2">
        <name>thiamine diphosphate</name>
        <dbReference type="ChEBI" id="CHEBI:58937"/>
    </cofactor>
</comment>
<evidence type="ECO:0000313" key="5">
    <source>
        <dbReference type="Proteomes" id="UP001158986"/>
    </source>
</evidence>
<dbReference type="InterPro" id="IPR036322">
    <property type="entry name" value="WD40_repeat_dom_sf"/>
</dbReference>
<dbReference type="SUPFAM" id="SSF50978">
    <property type="entry name" value="WD40 repeat-like"/>
    <property type="match status" value="1"/>
</dbReference>
<dbReference type="PANTHER" id="PTHR43380">
    <property type="entry name" value="2-OXOISOVALERATE DEHYDROGENASE SUBUNIT ALPHA, MITOCHONDRIAL"/>
    <property type="match status" value="1"/>
</dbReference>
<dbReference type="EMBL" id="CAKLCB010000374">
    <property type="protein sequence ID" value="CAH0521010.1"/>
    <property type="molecule type" value="Genomic_DNA"/>
</dbReference>
<evidence type="ECO:0000313" key="4">
    <source>
        <dbReference type="EMBL" id="CAH0521010.1"/>
    </source>
</evidence>
<dbReference type="Gene3D" id="2.130.10.10">
    <property type="entry name" value="YVTN repeat-like/Quinoprotein amine dehydrogenase"/>
    <property type="match status" value="1"/>
</dbReference>
<keyword evidence="2" id="KW-0786">Thiamine pyrophosphate</keyword>
<protein>
    <recommendedName>
        <fullName evidence="2">2-oxoisovalerate dehydrogenase subunit alpha</fullName>
        <ecNumber evidence="2">1.2.4.4</ecNumber>
    </recommendedName>
    <alternativeName>
        <fullName evidence="2">Branched-chain alpha-keto acid dehydrogenase E1 component alpha chain</fullName>
    </alternativeName>
</protein>
<dbReference type="Pfam" id="PF00676">
    <property type="entry name" value="E1_dh"/>
    <property type="match status" value="1"/>
</dbReference>
<dbReference type="InterPro" id="IPR029061">
    <property type="entry name" value="THDP-binding"/>
</dbReference>
<evidence type="ECO:0000256" key="2">
    <source>
        <dbReference type="RuleBase" id="RU365014"/>
    </source>
</evidence>
<comment type="catalytic activity">
    <reaction evidence="2">
        <text>N(6)-[(R)-lipoyl]-L-lysyl-[protein] + 3-methyl-2-oxobutanoate + H(+) = N(6)-[(R)-S(8)-2-methylpropanoyldihydrolipoyl]-L-lysyl-[protein] + CO2</text>
        <dbReference type="Rhea" id="RHEA:13457"/>
        <dbReference type="Rhea" id="RHEA-COMP:10474"/>
        <dbReference type="Rhea" id="RHEA-COMP:10497"/>
        <dbReference type="ChEBI" id="CHEBI:11851"/>
        <dbReference type="ChEBI" id="CHEBI:15378"/>
        <dbReference type="ChEBI" id="CHEBI:16526"/>
        <dbReference type="ChEBI" id="CHEBI:83099"/>
        <dbReference type="ChEBI" id="CHEBI:83142"/>
        <dbReference type="EC" id="1.2.4.4"/>
    </reaction>
</comment>
<dbReference type="Proteomes" id="UP001158986">
    <property type="component" value="Unassembled WGS sequence"/>
</dbReference>
<accession>A0ABN8D6M6</accession>
<comment type="function">
    <text evidence="2">The branched-chain alpha-keto dehydrogenase complex catalyzes the overall conversion of alpha-keto acids to acyl-CoA and CO(2). It contains multiple copies of three enzymatic components: branched-chain alpha-keto acid decarboxylase (E1), lipoamide acyltransferase (E2) and lipoamide dehydrogenase (E3).</text>
</comment>
<dbReference type="Pfam" id="PF00400">
    <property type="entry name" value="WD40"/>
    <property type="match status" value="1"/>
</dbReference>
<gene>
    <name evidence="4" type="ORF">PBS001_LOCUS7470</name>
</gene>
<evidence type="ECO:0000259" key="3">
    <source>
        <dbReference type="Pfam" id="PF00676"/>
    </source>
</evidence>
<dbReference type="PANTHER" id="PTHR43380:SF1">
    <property type="entry name" value="2-OXOISOVALERATE DEHYDROGENASE SUBUNIT ALPHA, MITOCHONDRIAL"/>
    <property type="match status" value="1"/>
</dbReference>
<dbReference type="Gene3D" id="3.40.50.970">
    <property type="match status" value="1"/>
</dbReference>
<dbReference type="SUPFAM" id="SSF52518">
    <property type="entry name" value="Thiamin diphosphate-binding fold (THDP-binding)"/>
    <property type="match status" value="1"/>
</dbReference>
<dbReference type="InterPro" id="IPR050771">
    <property type="entry name" value="Alpha-ketoacid_DH_E1_comp"/>
</dbReference>
<dbReference type="InterPro" id="IPR001017">
    <property type="entry name" value="DH_E1"/>
</dbReference>
<feature type="domain" description="Dehydrogenase E1 component" evidence="3">
    <location>
        <begin position="108"/>
        <end position="401"/>
    </location>
</feature>
<reference evidence="4 5" key="1">
    <citation type="submission" date="2021-11" db="EMBL/GenBank/DDBJ databases">
        <authorList>
            <person name="Islam A."/>
            <person name="Islam S."/>
            <person name="Flora M.S."/>
            <person name="Rahman M."/>
            <person name="Ziaur R.M."/>
            <person name="Epstein J.H."/>
            <person name="Hassan M."/>
            <person name="Klassen M."/>
            <person name="Woodard K."/>
            <person name="Webb A."/>
            <person name="Webby R.J."/>
            <person name="El Zowalaty M.E."/>
        </authorList>
    </citation>
    <scope>NUCLEOTIDE SEQUENCE [LARGE SCALE GENOMIC DNA]</scope>
    <source>
        <strain evidence="4">Pbs1</strain>
    </source>
</reference>
<evidence type="ECO:0000256" key="1">
    <source>
        <dbReference type="ARBA" id="ARBA00023002"/>
    </source>
</evidence>
<organism evidence="4 5">
    <name type="scientific">Peronospora belbahrii</name>
    <dbReference type="NCBI Taxonomy" id="622444"/>
    <lineage>
        <taxon>Eukaryota</taxon>
        <taxon>Sar</taxon>
        <taxon>Stramenopiles</taxon>
        <taxon>Oomycota</taxon>
        <taxon>Peronosporomycetes</taxon>
        <taxon>Peronosporales</taxon>
        <taxon>Peronosporaceae</taxon>
        <taxon>Peronospora</taxon>
    </lineage>
</organism>
<name>A0ABN8D6M6_9STRA</name>